<dbReference type="Proteomes" id="UP000002256">
    <property type="component" value="Plasmid pR132503"/>
</dbReference>
<proteinExistence type="predicted"/>
<evidence type="ECO:0000256" key="1">
    <source>
        <dbReference type="SAM" id="MobiDB-lite"/>
    </source>
</evidence>
<feature type="region of interest" description="Disordered" evidence="1">
    <location>
        <begin position="1"/>
        <end position="91"/>
    </location>
</feature>
<dbReference type="HOGENOM" id="CLU_125987_0_0_5"/>
<protein>
    <submittedName>
        <fullName evidence="2">Uncharacterized protein</fullName>
    </submittedName>
</protein>
<keyword evidence="2" id="KW-0614">Plasmid</keyword>
<feature type="compositionally biased region" description="Basic and acidic residues" evidence="1">
    <location>
        <begin position="48"/>
        <end position="77"/>
    </location>
</feature>
<evidence type="ECO:0000313" key="2">
    <source>
        <dbReference type="EMBL" id="ACS60360.1"/>
    </source>
</evidence>
<name>C6B8X2_RHILS</name>
<gene>
    <name evidence="2" type="ordered locus">Rleg_5544</name>
</gene>
<feature type="region of interest" description="Disordered" evidence="1">
    <location>
        <begin position="104"/>
        <end position="136"/>
    </location>
</feature>
<dbReference type="AlphaFoldDB" id="C6B8X2"/>
<dbReference type="OrthoDB" id="8277693at2"/>
<dbReference type="EMBL" id="CP001625">
    <property type="protein sequence ID" value="ACS60360.1"/>
    <property type="molecule type" value="Genomic_DNA"/>
</dbReference>
<organism evidence="2 3">
    <name type="scientific">Rhizobium leguminosarum bv. trifolii (strain WSM1325)</name>
    <dbReference type="NCBI Taxonomy" id="395491"/>
    <lineage>
        <taxon>Bacteria</taxon>
        <taxon>Pseudomonadati</taxon>
        <taxon>Pseudomonadota</taxon>
        <taxon>Alphaproteobacteria</taxon>
        <taxon>Hyphomicrobiales</taxon>
        <taxon>Rhizobiaceae</taxon>
        <taxon>Rhizobium/Agrobacterium group</taxon>
        <taxon>Rhizobium</taxon>
    </lineage>
</organism>
<reference evidence="2 3" key="1">
    <citation type="journal article" date="2010" name="Stand. Genomic Sci.">
        <title>Complete genome sequence of Rhizobium leguminosarum bv. trifolii strain WSM1325, an effective microsymbiont of annual Mediterranean clovers.</title>
        <authorList>
            <person name="Reeve W."/>
            <person name="O'Hara G."/>
            <person name="Chain P."/>
            <person name="Ardley J."/>
            <person name="Brau L."/>
            <person name="Nandesena K."/>
            <person name="Tiwari R."/>
            <person name="Copeland A."/>
            <person name="Nolan M."/>
            <person name="Han C."/>
            <person name="Brettin T."/>
            <person name="Land M."/>
            <person name="Ovchinikova G."/>
            <person name="Ivanova N."/>
            <person name="Mavromatis K."/>
            <person name="Markowitz V."/>
            <person name="Kyrpides N."/>
            <person name="Melino V."/>
            <person name="Denton M."/>
            <person name="Yates R."/>
            <person name="Howieson J."/>
        </authorList>
    </citation>
    <scope>NUCLEOTIDE SEQUENCE [LARGE SCALE GENOMIC DNA]</scope>
    <source>
        <strain evidence="3">WSM1325</strain>
        <plasmid evidence="3">Plasmid pR132503</plasmid>
    </source>
</reference>
<feature type="compositionally biased region" description="Basic and acidic residues" evidence="1">
    <location>
        <begin position="18"/>
        <end position="30"/>
    </location>
</feature>
<geneLocation type="plasmid" evidence="2 3">
    <name>pR132503</name>
</geneLocation>
<dbReference type="KEGG" id="rlg:Rleg_5544"/>
<accession>C6B8X2</accession>
<evidence type="ECO:0000313" key="3">
    <source>
        <dbReference type="Proteomes" id="UP000002256"/>
    </source>
</evidence>
<sequence length="187" mass="20475">MASPWKLLAGLVSRRRQQKQEHGSTDDVKPDVSAIAEPTEAAAGNRSKAADRAANEKPVTHEQHEAVSVDLPRHAEEAANSADHTTDVESATLEKAADLASSDKVDIAAHAAPKPSRIDDGAARKRSRQARKADVVDVVSRPSPRLAIVSDDAISLEGEIRMLRDQLARKLRLQNAQLRRMLDRFER</sequence>